<gene>
    <name evidence="9" type="ORF">FED44_27250</name>
</gene>
<evidence type="ECO:0000256" key="3">
    <source>
        <dbReference type="ARBA" id="ARBA00022729"/>
    </source>
</evidence>
<dbReference type="Pfam" id="PF01120">
    <property type="entry name" value="Alpha_L_fucos"/>
    <property type="match status" value="2"/>
</dbReference>
<dbReference type="EMBL" id="VANP01000012">
    <property type="protein sequence ID" value="TLP54842.1"/>
    <property type="molecule type" value="Genomic_DNA"/>
</dbReference>
<keyword evidence="3 7" id="KW-0732">Signal</keyword>
<dbReference type="Pfam" id="PF00754">
    <property type="entry name" value="F5_F8_type_C"/>
    <property type="match status" value="1"/>
</dbReference>
<dbReference type="InterPro" id="IPR000933">
    <property type="entry name" value="Glyco_hydro_29"/>
</dbReference>
<dbReference type="OrthoDB" id="5526311at2"/>
<feature type="domain" description="Ricin B lectin" evidence="8">
    <location>
        <begin position="570"/>
        <end position="698"/>
    </location>
</feature>
<evidence type="ECO:0000256" key="5">
    <source>
        <dbReference type="ARBA" id="ARBA00023295"/>
    </source>
</evidence>
<evidence type="ECO:0000256" key="2">
    <source>
        <dbReference type="ARBA" id="ARBA00012662"/>
    </source>
</evidence>
<keyword evidence="10" id="KW-1185">Reference proteome</keyword>
<dbReference type="Proteomes" id="UP000309033">
    <property type="component" value="Unassembled WGS sequence"/>
</dbReference>
<dbReference type="GO" id="GO:0004560">
    <property type="term" value="F:alpha-L-fucosidase activity"/>
    <property type="evidence" value="ECO:0007669"/>
    <property type="project" value="InterPro"/>
</dbReference>
<dbReference type="Pfam" id="PF00652">
    <property type="entry name" value="Ricin_B_lectin"/>
    <property type="match status" value="1"/>
</dbReference>
<dbReference type="SUPFAM" id="SSF50370">
    <property type="entry name" value="Ricin B-like lectins"/>
    <property type="match status" value="1"/>
</dbReference>
<feature type="signal peptide" evidence="7">
    <location>
        <begin position="1"/>
        <end position="49"/>
    </location>
</feature>
<feature type="region of interest" description="Disordered" evidence="6">
    <location>
        <begin position="445"/>
        <end position="467"/>
    </location>
</feature>
<dbReference type="SUPFAM" id="SSF51445">
    <property type="entry name" value="(Trans)glycosidases"/>
    <property type="match status" value="1"/>
</dbReference>
<dbReference type="PANTHER" id="PTHR10030">
    <property type="entry name" value="ALPHA-L-FUCOSIDASE"/>
    <property type="match status" value="1"/>
</dbReference>
<dbReference type="NCBIfam" id="NF035930">
    <property type="entry name" value="lectin_2"/>
    <property type="match status" value="1"/>
</dbReference>
<dbReference type="GO" id="GO:0016139">
    <property type="term" value="P:glycoside catabolic process"/>
    <property type="evidence" value="ECO:0007669"/>
    <property type="project" value="TreeGrafter"/>
</dbReference>
<dbReference type="InterPro" id="IPR000421">
    <property type="entry name" value="FA58C"/>
</dbReference>
<dbReference type="CDD" id="cd23418">
    <property type="entry name" value="beta-trefoil_Ricin_XLN-like"/>
    <property type="match status" value="1"/>
</dbReference>
<comment type="caution">
    <text evidence="9">The sequence shown here is derived from an EMBL/GenBank/DDBJ whole genome shotgun (WGS) entry which is preliminary data.</text>
</comment>
<evidence type="ECO:0000256" key="6">
    <source>
        <dbReference type="SAM" id="MobiDB-lite"/>
    </source>
</evidence>
<dbReference type="AlphaFoldDB" id="A0A5R8YMZ0"/>
<protein>
    <recommendedName>
        <fullName evidence="2">alpha-L-fucosidase</fullName>
        <ecNumber evidence="2">3.2.1.51</ecNumber>
    </recommendedName>
</protein>
<dbReference type="Gene3D" id="2.60.120.260">
    <property type="entry name" value="Galactose-binding domain-like"/>
    <property type="match status" value="1"/>
</dbReference>
<feature type="compositionally biased region" description="Polar residues" evidence="6">
    <location>
        <begin position="447"/>
        <end position="467"/>
    </location>
</feature>
<dbReference type="InterPro" id="IPR017853">
    <property type="entry name" value="GH"/>
</dbReference>
<name>A0A5R8YMZ0_9ACTN</name>
<dbReference type="InterPro" id="IPR057739">
    <property type="entry name" value="Glyco_hydro_29_N"/>
</dbReference>
<dbReference type="SMART" id="SM00812">
    <property type="entry name" value="Alpha_L_fucos"/>
    <property type="match status" value="1"/>
</dbReference>
<evidence type="ECO:0000313" key="10">
    <source>
        <dbReference type="Proteomes" id="UP000309033"/>
    </source>
</evidence>
<keyword evidence="5" id="KW-0326">Glycosidase</keyword>
<dbReference type="SMART" id="SM00458">
    <property type="entry name" value="RICIN"/>
    <property type="match status" value="1"/>
</dbReference>
<feature type="chain" id="PRO_5039077732" description="alpha-L-fucosidase" evidence="7">
    <location>
        <begin position="50"/>
        <end position="698"/>
    </location>
</feature>
<comment type="similarity">
    <text evidence="1">Belongs to the glycosyl hydrolase 29 family.</text>
</comment>
<dbReference type="SUPFAM" id="SSF49785">
    <property type="entry name" value="Galactose-binding domain-like"/>
    <property type="match status" value="1"/>
</dbReference>
<dbReference type="GO" id="GO:0005764">
    <property type="term" value="C:lysosome"/>
    <property type="evidence" value="ECO:0007669"/>
    <property type="project" value="TreeGrafter"/>
</dbReference>
<evidence type="ECO:0000256" key="4">
    <source>
        <dbReference type="ARBA" id="ARBA00022801"/>
    </source>
</evidence>
<dbReference type="InterPro" id="IPR035992">
    <property type="entry name" value="Ricin_B-like_lectins"/>
</dbReference>
<dbReference type="Gene3D" id="2.80.10.50">
    <property type="match status" value="1"/>
</dbReference>
<sequence length="698" mass="74342">MFPKGVPMHPPNRFGPAPRTRALARRALTALSVPALVVPALAATAPAFAATTVQVSPVAPSDSSATVIAKAADVVPAPRQLAWQRLEQYNFIHFGINTFTGREWGTGTEDPNAFQPTGLNTDQWAAAIKAAGFKGAILTAKHHDGFLLFPSKYSNFGVASSSWSAGRGDVVKSFTDSMHKYGLKAGLYVSPADLHENQPGGKFANGSPSRQVTIPTDSSEIVNGVTFTFNSDDYNTYFENTLYELFTRYGGIDELWLDGANPTGRNQPYNFRDWTTMARRLQPNAVMEGDGGPDVRWVGNENGYARQSEWSVVPTNGDPATAADTALPVPGFNTAADVGSDAVLSQRKSDGTSAWNVLRWSPAECNGTLSARHNWFWQTGETWRSPTELLEIYYGSVGRNCNFLLNISPNRQGLLDQSAIDTLSQFGTVVSQTFATNLAAGAGVANDSGTSSSTGHTPNLAQDGNLDSSWQPTGTTGGLVLTLPSARTFDVISVQEDLNIGQRTRSFAVDSWNGGSWTQIAADTTIGHKKLIRLTSPVSTSQVRLRITGARANPAIAEVGLYRRPGGSTSPAGPIKGVGSGRCLDVNGASQANGATVLIWDCNGQSNQQWTATSTSELRVYGNKCLDVNGGGTADGTAVIIWDCNGQSNQKWRLNSDGTITAVGANKCLDVSGNGTANGTRVQIWTCNGGSNQKWTRS</sequence>
<evidence type="ECO:0000313" key="9">
    <source>
        <dbReference type="EMBL" id="TLP54842.1"/>
    </source>
</evidence>
<organism evidence="9 10">
    <name type="scientific">Microbispora triticiradicis</name>
    <dbReference type="NCBI Taxonomy" id="2200763"/>
    <lineage>
        <taxon>Bacteria</taxon>
        <taxon>Bacillati</taxon>
        <taxon>Actinomycetota</taxon>
        <taxon>Actinomycetes</taxon>
        <taxon>Streptosporangiales</taxon>
        <taxon>Streptosporangiaceae</taxon>
        <taxon>Microbispora</taxon>
    </lineage>
</organism>
<keyword evidence="4" id="KW-0378">Hydrolase</keyword>
<evidence type="ECO:0000259" key="8">
    <source>
        <dbReference type="SMART" id="SM00458"/>
    </source>
</evidence>
<accession>A0A5R8YMZ0</accession>
<dbReference type="InterPro" id="IPR008979">
    <property type="entry name" value="Galactose-bd-like_sf"/>
</dbReference>
<proteinExistence type="inferred from homology"/>
<dbReference type="InterPro" id="IPR000772">
    <property type="entry name" value="Ricin_B_lectin"/>
</dbReference>
<dbReference type="PROSITE" id="PS50231">
    <property type="entry name" value="RICIN_B_LECTIN"/>
    <property type="match status" value="1"/>
</dbReference>
<evidence type="ECO:0000256" key="7">
    <source>
        <dbReference type="SAM" id="SignalP"/>
    </source>
</evidence>
<reference evidence="9" key="1">
    <citation type="submission" date="2019-05" db="EMBL/GenBank/DDBJ databases">
        <title>Isolation, diversity and antifungal activity of Actinobacteria from wheat.</title>
        <authorList>
            <person name="Yu B."/>
        </authorList>
    </citation>
    <scope>NUCLEOTIDE SEQUENCE [LARGE SCALE GENOMIC DNA]</scope>
    <source>
        <strain evidence="9">NEAU-HEGS1-5</strain>
    </source>
</reference>
<evidence type="ECO:0000256" key="1">
    <source>
        <dbReference type="ARBA" id="ARBA00007951"/>
    </source>
</evidence>
<dbReference type="GO" id="GO:0006004">
    <property type="term" value="P:fucose metabolic process"/>
    <property type="evidence" value="ECO:0007669"/>
    <property type="project" value="TreeGrafter"/>
</dbReference>
<dbReference type="EC" id="3.2.1.51" evidence="2"/>
<dbReference type="Gene3D" id="3.20.20.80">
    <property type="entry name" value="Glycosidases"/>
    <property type="match status" value="1"/>
</dbReference>
<dbReference type="PANTHER" id="PTHR10030:SF37">
    <property type="entry name" value="ALPHA-L-FUCOSIDASE-RELATED"/>
    <property type="match status" value="1"/>
</dbReference>